<dbReference type="Proteomes" id="UP000295023">
    <property type="component" value="Unassembled WGS sequence"/>
</dbReference>
<dbReference type="OrthoDB" id="428094at2"/>
<dbReference type="InterPro" id="IPR035093">
    <property type="entry name" value="RelE/ParE_toxin_dom_sf"/>
</dbReference>
<dbReference type="EMBL" id="SKBM01000005">
    <property type="protein sequence ID" value="TCZ64494.1"/>
    <property type="molecule type" value="Genomic_DNA"/>
</dbReference>
<proteinExistence type="predicted"/>
<dbReference type="RefSeq" id="WP_132286456.1">
    <property type="nucleotide sequence ID" value="NZ_SKBM01000005.1"/>
</dbReference>
<sequence>MKSIRYTADAAKALRRHANRADRLRRAIRDYTEDPAAHANNIRSLVGVDAKRLRVGDFRILFSETADEILLLRIGPRGEIYD</sequence>
<dbReference type="Pfam" id="PF05016">
    <property type="entry name" value="ParE_toxin"/>
    <property type="match status" value="1"/>
</dbReference>
<keyword evidence="1" id="KW-1277">Toxin-antitoxin system</keyword>
<dbReference type="SUPFAM" id="SSF143011">
    <property type="entry name" value="RelE-like"/>
    <property type="match status" value="1"/>
</dbReference>
<gene>
    <name evidence="2" type="ORF">EXY23_07580</name>
</gene>
<accession>A0A4R4DQS6</accession>
<evidence type="ECO:0000313" key="2">
    <source>
        <dbReference type="EMBL" id="TCZ64494.1"/>
    </source>
</evidence>
<name>A0A4R4DQS6_9PROT</name>
<dbReference type="InterPro" id="IPR007712">
    <property type="entry name" value="RelE/ParE_toxin"/>
</dbReference>
<evidence type="ECO:0000256" key="1">
    <source>
        <dbReference type="ARBA" id="ARBA00022649"/>
    </source>
</evidence>
<organism evidence="2 3">
    <name type="scientific">Roseicella aquatilis</name>
    <dbReference type="NCBI Taxonomy" id="2527868"/>
    <lineage>
        <taxon>Bacteria</taxon>
        <taxon>Pseudomonadati</taxon>
        <taxon>Pseudomonadota</taxon>
        <taxon>Alphaproteobacteria</taxon>
        <taxon>Acetobacterales</taxon>
        <taxon>Roseomonadaceae</taxon>
        <taxon>Roseicella</taxon>
    </lineage>
</organism>
<dbReference type="AlphaFoldDB" id="A0A4R4DQS6"/>
<keyword evidence="3" id="KW-1185">Reference proteome</keyword>
<reference evidence="2 3" key="1">
    <citation type="submission" date="2019-03" db="EMBL/GenBank/DDBJ databases">
        <title>Paracraurococcus aquatilis NE82 genome sequence.</title>
        <authorList>
            <person name="Zhao Y."/>
            <person name="Du Z."/>
        </authorList>
    </citation>
    <scope>NUCLEOTIDE SEQUENCE [LARGE SCALE GENOMIC DNA]</scope>
    <source>
        <strain evidence="2 3">NE82</strain>
    </source>
</reference>
<protein>
    <submittedName>
        <fullName evidence="2">Type II toxin-antitoxin system RelE/ParE family toxin</fullName>
    </submittedName>
</protein>
<dbReference type="Gene3D" id="3.30.2310.20">
    <property type="entry name" value="RelE-like"/>
    <property type="match status" value="1"/>
</dbReference>
<evidence type="ECO:0000313" key="3">
    <source>
        <dbReference type="Proteomes" id="UP000295023"/>
    </source>
</evidence>
<comment type="caution">
    <text evidence="2">The sequence shown here is derived from an EMBL/GenBank/DDBJ whole genome shotgun (WGS) entry which is preliminary data.</text>
</comment>